<accession>A0A9D2EK39</accession>
<feature type="domain" description="Peptidase C39-like" evidence="1">
    <location>
        <begin position="73"/>
        <end position="216"/>
    </location>
</feature>
<dbReference type="Pfam" id="PF13529">
    <property type="entry name" value="Peptidase_C39_2"/>
    <property type="match status" value="1"/>
</dbReference>
<reference evidence="2" key="1">
    <citation type="journal article" date="2021" name="PeerJ">
        <title>Extensive microbial diversity within the chicken gut microbiome revealed by metagenomics and culture.</title>
        <authorList>
            <person name="Gilroy R."/>
            <person name="Ravi A."/>
            <person name="Getino M."/>
            <person name="Pursley I."/>
            <person name="Horton D.L."/>
            <person name="Alikhan N.F."/>
            <person name="Baker D."/>
            <person name="Gharbi K."/>
            <person name="Hall N."/>
            <person name="Watson M."/>
            <person name="Adriaenssens E.M."/>
            <person name="Foster-Nyarko E."/>
            <person name="Jarju S."/>
            <person name="Secka A."/>
            <person name="Antonio M."/>
            <person name="Oren A."/>
            <person name="Chaudhuri R.R."/>
            <person name="La Ragione R."/>
            <person name="Hildebrand F."/>
            <person name="Pallen M.J."/>
        </authorList>
    </citation>
    <scope>NUCLEOTIDE SEQUENCE</scope>
    <source>
        <strain evidence="2">CHK179-28034</strain>
    </source>
</reference>
<dbReference type="EMBL" id="DXBR01000037">
    <property type="protein sequence ID" value="HIZ38973.1"/>
    <property type="molecule type" value="Genomic_DNA"/>
</dbReference>
<gene>
    <name evidence="2" type="ORF">H9968_03465</name>
</gene>
<reference evidence="2" key="2">
    <citation type="submission" date="2021-04" db="EMBL/GenBank/DDBJ databases">
        <authorList>
            <person name="Gilroy R."/>
        </authorList>
    </citation>
    <scope>NUCLEOTIDE SEQUENCE</scope>
    <source>
        <strain evidence="2">CHK179-28034</strain>
    </source>
</reference>
<organism evidence="2 3">
    <name type="scientific">Candidatus Anaerobutyricum stercoris</name>
    <dbReference type="NCBI Taxonomy" id="2838457"/>
    <lineage>
        <taxon>Bacteria</taxon>
        <taxon>Bacillati</taxon>
        <taxon>Bacillota</taxon>
        <taxon>Clostridia</taxon>
        <taxon>Lachnospirales</taxon>
        <taxon>Lachnospiraceae</taxon>
        <taxon>Anaerobutyricum</taxon>
    </lineage>
</organism>
<comment type="caution">
    <text evidence="2">The sequence shown here is derived from an EMBL/GenBank/DDBJ whole genome shotgun (WGS) entry which is preliminary data.</text>
</comment>
<dbReference type="Gene3D" id="3.90.70.10">
    <property type="entry name" value="Cysteine proteinases"/>
    <property type="match status" value="1"/>
</dbReference>
<dbReference type="Proteomes" id="UP000824049">
    <property type="component" value="Unassembled WGS sequence"/>
</dbReference>
<protein>
    <recommendedName>
        <fullName evidence="1">Peptidase C39-like domain-containing protein</fullName>
    </recommendedName>
</protein>
<sequence length="266" mass="30925">MADRKDRIILHWKKVAFKGWFLVPGEYTGRLDGPELEVELAVSEEEKGAQPARTFRVFQQKAGTYGAYSDYMTRHGCACCSLTTLLAAYVPRYRALRPDETIARVEREHFDERVWKKNYGKHIARQMPVSLYGISRILTDCGVSHRYVGDFKDEDAVNEIRAHLRSGRPVVVETSRMKRQKGRIVRWFDKKFAGSYHTMILLGEDENGHFIFTDSATREWSGDWQRLKKAEPGDILSYMFPQKNIEDSHVYFSRRRNTGGYILMDV</sequence>
<dbReference type="InterPro" id="IPR039564">
    <property type="entry name" value="Peptidase_C39-like"/>
</dbReference>
<dbReference type="AlphaFoldDB" id="A0A9D2EK39"/>
<name>A0A9D2EK39_9FIRM</name>
<evidence type="ECO:0000259" key="1">
    <source>
        <dbReference type="Pfam" id="PF13529"/>
    </source>
</evidence>
<proteinExistence type="predicted"/>
<evidence type="ECO:0000313" key="2">
    <source>
        <dbReference type="EMBL" id="HIZ38973.1"/>
    </source>
</evidence>
<evidence type="ECO:0000313" key="3">
    <source>
        <dbReference type="Proteomes" id="UP000824049"/>
    </source>
</evidence>